<evidence type="ECO:0000256" key="4">
    <source>
        <dbReference type="ARBA" id="ARBA00022729"/>
    </source>
</evidence>
<evidence type="ECO:0000256" key="3">
    <source>
        <dbReference type="ARBA" id="ARBA00022525"/>
    </source>
</evidence>
<evidence type="ECO:0000256" key="2">
    <source>
        <dbReference type="ARBA" id="ARBA00008098"/>
    </source>
</evidence>
<dbReference type="PANTHER" id="PTHR11857:SF46">
    <property type="entry name" value="GENERAL ODORANT-BINDING PROTEIN 99A-RELATED"/>
    <property type="match status" value="1"/>
</dbReference>
<comment type="subcellular location">
    <subcellularLocation>
        <location evidence="1">Secreted</location>
    </subcellularLocation>
</comment>
<reference evidence="8" key="1">
    <citation type="submission" date="2013-03" db="EMBL/GenBank/DDBJ databases">
        <title>The Genome Sequence of Anopheles minimus MINIMUS1.</title>
        <authorList>
            <consortium name="The Broad Institute Genomics Platform"/>
            <person name="Neafsey D.E."/>
            <person name="Walton C."/>
            <person name="Walker B."/>
            <person name="Young S.K."/>
            <person name="Zeng Q."/>
            <person name="Gargeya S."/>
            <person name="Fitzgerald M."/>
            <person name="Haas B."/>
            <person name="Abouelleil A."/>
            <person name="Allen A.W."/>
            <person name="Alvarado L."/>
            <person name="Arachchi H.M."/>
            <person name="Berlin A.M."/>
            <person name="Chapman S.B."/>
            <person name="Gainer-Dewar J."/>
            <person name="Goldberg J."/>
            <person name="Griggs A."/>
            <person name="Gujja S."/>
            <person name="Hansen M."/>
            <person name="Howarth C."/>
            <person name="Imamovic A."/>
            <person name="Ireland A."/>
            <person name="Larimer J."/>
            <person name="McCowan C."/>
            <person name="Murphy C."/>
            <person name="Pearson M."/>
            <person name="Poon T.W."/>
            <person name="Priest M."/>
            <person name="Roberts A."/>
            <person name="Saif S."/>
            <person name="Shea T."/>
            <person name="Sisk P."/>
            <person name="Sykes S."/>
            <person name="Wortman J."/>
            <person name="Nusbaum C."/>
            <person name="Birren B."/>
        </authorList>
    </citation>
    <scope>NUCLEOTIDE SEQUENCE [LARGE SCALE GENOMIC DNA]</scope>
    <source>
        <strain evidence="8">MINIMUS1</strain>
    </source>
</reference>
<dbReference type="GO" id="GO:0005615">
    <property type="term" value="C:extracellular space"/>
    <property type="evidence" value="ECO:0007669"/>
    <property type="project" value="TreeGrafter"/>
</dbReference>
<dbReference type="InterPro" id="IPR036728">
    <property type="entry name" value="PBP_GOBP_sf"/>
</dbReference>
<dbReference type="STRING" id="112268.A0A182W3Q2"/>
<name>A0A182W3Q2_9DIPT</name>
<dbReference type="AlphaFoldDB" id="A0A182W3Q2"/>
<keyword evidence="5" id="KW-1015">Disulfide bond</keyword>
<dbReference type="EnsemblMetazoa" id="AMIN004963-RA">
    <property type="protein sequence ID" value="AMIN004963-PA"/>
    <property type="gene ID" value="AMIN004963"/>
</dbReference>
<evidence type="ECO:0000256" key="1">
    <source>
        <dbReference type="ARBA" id="ARBA00004613"/>
    </source>
</evidence>
<dbReference type="InterPro" id="IPR006170">
    <property type="entry name" value="PBP/GOBP"/>
</dbReference>
<evidence type="ECO:0000256" key="6">
    <source>
        <dbReference type="SAM" id="SignalP"/>
    </source>
</evidence>
<dbReference type="SMART" id="SM00708">
    <property type="entry name" value="PhBP"/>
    <property type="match status" value="1"/>
</dbReference>
<dbReference type="CDD" id="cd23992">
    <property type="entry name" value="PBP_GOBP"/>
    <property type="match status" value="1"/>
</dbReference>
<dbReference type="VEuPathDB" id="VectorBase:AMIN004963"/>
<dbReference type="Gene3D" id="1.10.238.20">
    <property type="entry name" value="Pheromone/general odorant binding protein domain"/>
    <property type="match status" value="1"/>
</dbReference>
<dbReference type="GO" id="GO:0005549">
    <property type="term" value="F:odorant binding"/>
    <property type="evidence" value="ECO:0007669"/>
    <property type="project" value="InterPro"/>
</dbReference>
<dbReference type="Pfam" id="PF01395">
    <property type="entry name" value="PBP_GOBP"/>
    <property type="match status" value="1"/>
</dbReference>
<proteinExistence type="inferred from homology"/>
<feature type="chain" id="PRO_5008140678" evidence="6">
    <location>
        <begin position="23"/>
        <end position="142"/>
    </location>
</feature>
<dbReference type="GO" id="GO:0007608">
    <property type="term" value="P:sensory perception of smell"/>
    <property type="evidence" value="ECO:0007669"/>
    <property type="project" value="TreeGrafter"/>
</dbReference>
<feature type="signal peptide" evidence="6">
    <location>
        <begin position="1"/>
        <end position="22"/>
    </location>
</feature>
<comment type="similarity">
    <text evidence="2">Belongs to the PBP/GOBP family.</text>
</comment>
<evidence type="ECO:0000313" key="7">
    <source>
        <dbReference type="EnsemblMetazoa" id="AMIN004963-PA"/>
    </source>
</evidence>
<protein>
    <submittedName>
        <fullName evidence="7">Uncharacterized protein</fullName>
    </submittedName>
</protein>
<dbReference type="SUPFAM" id="SSF47565">
    <property type="entry name" value="Insect pheromone/odorant-binding proteins"/>
    <property type="match status" value="1"/>
</dbReference>
<reference evidence="7" key="2">
    <citation type="submission" date="2020-05" db="UniProtKB">
        <authorList>
            <consortium name="EnsemblMetazoa"/>
        </authorList>
    </citation>
    <scope>IDENTIFICATION</scope>
    <source>
        <strain evidence="7">MINIMUS1</strain>
    </source>
</reference>
<accession>A0A182W3Q2</accession>
<keyword evidence="3" id="KW-0964">Secreted</keyword>
<dbReference type="Proteomes" id="UP000075920">
    <property type="component" value="Unassembled WGS sequence"/>
</dbReference>
<keyword evidence="4 6" id="KW-0732">Signal</keyword>
<evidence type="ECO:0000313" key="8">
    <source>
        <dbReference type="Proteomes" id="UP000075920"/>
    </source>
</evidence>
<keyword evidence="8" id="KW-1185">Reference proteome</keyword>
<dbReference type="FunFam" id="1.10.238.20:FF:000003">
    <property type="entry name" value="AGAP010409-PA"/>
    <property type="match status" value="1"/>
</dbReference>
<sequence>MKSIVLNGAVLLVLSSLQLVKATDDIESLIESCSKTVQGMTEDLKADYRTNAFPDDPVTHCFVRCLGLTLNLYDDDEGVDLQANWEHLGKVDDEAEFIAKHRACLNARNLESIDNACDRAYSAFQCLKEEYGMDDKSNSSGS</sequence>
<dbReference type="PANTHER" id="PTHR11857">
    <property type="entry name" value="ODORANT BINDING PROTEIN-RELATED"/>
    <property type="match status" value="1"/>
</dbReference>
<organism evidence="7 8">
    <name type="scientific">Anopheles minimus</name>
    <dbReference type="NCBI Taxonomy" id="112268"/>
    <lineage>
        <taxon>Eukaryota</taxon>
        <taxon>Metazoa</taxon>
        <taxon>Ecdysozoa</taxon>
        <taxon>Arthropoda</taxon>
        <taxon>Hexapoda</taxon>
        <taxon>Insecta</taxon>
        <taxon>Pterygota</taxon>
        <taxon>Neoptera</taxon>
        <taxon>Endopterygota</taxon>
        <taxon>Diptera</taxon>
        <taxon>Nematocera</taxon>
        <taxon>Culicoidea</taxon>
        <taxon>Culicidae</taxon>
        <taxon>Anophelinae</taxon>
        <taxon>Anopheles</taxon>
    </lineage>
</organism>
<evidence type="ECO:0000256" key="5">
    <source>
        <dbReference type="ARBA" id="ARBA00023157"/>
    </source>
</evidence>